<gene>
    <name evidence="2" type="ORF">SPHA_8661</name>
</gene>
<dbReference type="AlphaFoldDB" id="A0A812B119"/>
<keyword evidence="1" id="KW-0812">Transmembrane</keyword>
<comment type="caution">
    <text evidence="2">The sequence shown here is derived from an EMBL/GenBank/DDBJ whole genome shotgun (WGS) entry which is preliminary data.</text>
</comment>
<feature type="transmembrane region" description="Helical" evidence="1">
    <location>
        <begin position="79"/>
        <end position="99"/>
    </location>
</feature>
<keyword evidence="1" id="KW-1133">Transmembrane helix</keyword>
<name>A0A812B119_ACAPH</name>
<dbReference type="EMBL" id="CAHIKZ030000282">
    <property type="protein sequence ID" value="CAE1165982.1"/>
    <property type="molecule type" value="Genomic_DNA"/>
</dbReference>
<reference evidence="2" key="1">
    <citation type="submission" date="2021-01" db="EMBL/GenBank/DDBJ databases">
        <authorList>
            <person name="Li R."/>
            <person name="Bekaert M."/>
        </authorList>
    </citation>
    <scope>NUCLEOTIDE SEQUENCE</scope>
    <source>
        <strain evidence="2">Farmed</strain>
    </source>
</reference>
<feature type="transmembrane region" description="Helical" evidence="1">
    <location>
        <begin position="147"/>
        <end position="168"/>
    </location>
</feature>
<protein>
    <submittedName>
        <fullName evidence="2">Uncharacterized protein</fullName>
    </submittedName>
</protein>
<evidence type="ECO:0000313" key="3">
    <source>
        <dbReference type="Proteomes" id="UP000597762"/>
    </source>
</evidence>
<dbReference type="Proteomes" id="UP000597762">
    <property type="component" value="Unassembled WGS sequence"/>
</dbReference>
<feature type="transmembrane region" description="Helical" evidence="1">
    <location>
        <begin position="120"/>
        <end position="141"/>
    </location>
</feature>
<accession>A0A812B119</accession>
<sequence length="174" mass="20027">MISSFFFSPPPLLFVPLRLSLNTSYFSGLFIIVIGDQNVYSWPDADDTSSARWPLSFTRDKCIQWLTGYFSFPFIFKGLWPPDFFGSVSFSLGLFLAAVRHRRRRGRPVWQGSSYACATTGWRYGGLWRFIMAAFLFFSFFFLHHQLFLLVLFLSSVSSFPSFLSLSLSPPLSF</sequence>
<evidence type="ECO:0000313" key="2">
    <source>
        <dbReference type="EMBL" id="CAE1165982.1"/>
    </source>
</evidence>
<proteinExistence type="predicted"/>
<feature type="transmembrane region" description="Helical" evidence="1">
    <location>
        <begin position="12"/>
        <end position="34"/>
    </location>
</feature>
<keyword evidence="3" id="KW-1185">Reference proteome</keyword>
<keyword evidence="1" id="KW-0472">Membrane</keyword>
<evidence type="ECO:0000256" key="1">
    <source>
        <dbReference type="SAM" id="Phobius"/>
    </source>
</evidence>
<organism evidence="2 3">
    <name type="scientific">Acanthosepion pharaonis</name>
    <name type="common">Pharaoh cuttlefish</name>
    <name type="synonym">Sepia pharaonis</name>
    <dbReference type="NCBI Taxonomy" id="158019"/>
    <lineage>
        <taxon>Eukaryota</taxon>
        <taxon>Metazoa</taxon>
        <taxon>Spiralia</taxon>
        <taxon>Lophotrochozoa</taxon>
        <taxon>Mollusca</taxon>
        <taxon>Cephalopoda</taxon>
        <taxon>Coleoidea</taxon>
        <taxon>Decapodiformes</taxon>
        <taxon>Sepiida</taxon>
        <taxon>Sepiina</taxon>
        <taxon>Sepiidae</taxon>
        <taxon>Acanthosepion</taxon>
    </lineage>
</organism>